<organism evidence="1 2">
    <name type="scientific">Caballeronia novacaledonica</name>
    <dbReference type="NCBI Taxonomy" id="1544861"/>
    <lineage>
        <taxon>Bacteria</taxon>
        <taxon>Pseudomonadati</taxon>
        <taxon>Pseudomonadota</taxon>
        <taxon>Betaproteobacteria</taxon>
        <taxon>Burkholderiales</taxon>
        <taxon>Burkholderiaceae</taxon>
        <taxon>Caballeronia</taxon>
    </lineage>
</organism>
<proteinExistence type="predicted"/>
<protein>
    <submittedName>
        <fullName evidence="1">Uncharacterized protein</fullName>
    </submittedName>
</protein>
<dbReference type="RefSeq" id="WP_146149947.1">
    <property type="nucleotide sequence ID" value="NZ_OGTP01000003.1"/>
</dbReference>
<dbReference type="Proteomes" id="UP000238169">
    <property type="component" value="Unassembled WGS sequence"/>
</dbReference>
<keyword evidence="2" id="KW-1185">Reference proteome</keyword>
<evidence type="ECO:0000313" key="1">
    <source>
        <dbReference type="EMBL" id="SPB14113.1"/>
    </source>
</evidence>
<reference evidence="2" key="1">
    <citation type="submission" date="2018-01" db="EMBL/GenBank/DDBJ databases">
        <authorList>
            <person name="Peeters C."/>
        </authorList>
    </citation>
    <scope>NUCLEOTIDE SEQUENCE [LARGE SCALE GENOMIC DNA]</scope>
</reference>
<dbReference type="AlphaFoldDB" id="A0A2U3I1Y8"/>
<gene>
    <name evidence="1" type="ORF">NOV72_01362</name>
</gene>
<dbReference type="EMBL" id="OGTP01000003">
    <property type="protein sequence ID" value="SPB14113.1"/>
    <property type="molecule type" value="Genomic_DNA"/>
</dbReference>
<sequence>METRKKDMKKVCGSDIAGSPRGFESDDLRDAQDVVLAALLRGRTELLACPQIRAYSTGVPRWDIDSAETYKPEVTEFIIIGALPPAIRDAFLHEHGPAFILLDPRVKLARSGDWEHFVGTLKQ</sequence>
<evidence type="ECO:0000313" key="2">
    <source>
        <dbReference type="Proteomes" id="UP000238169"/>
    </source>
</evidence>
<name>A0A2U3I1Y8_9BURK</name>
<accession>A0A2U3I1Y8</accession>